<keyword evidence="2" id="KW-1185">Reference proteome</keyword>
<dbReference type="EMBL" id="AVOT02002514">
    <property type="protein sequence ID" value="MBW0470684.1"/>
    <property type="molecule type" value="Genomic_DNA"/>
</dbReference>
<dbReference type="Proteomes" id="UP000765509">
    <property type="component" value="Unassembled WGS sequence"/>
</dbReference>
<evidence type="ECO:0000313" key="2">
    <source>
        <dbReference type="Proteomes" id="UP000765509"/>
    </source>
</evidence>
<dbReference type="AlphaFoldDB" id="A0A9Q3BQZ9"/>
<reference evidence="1" key="1">
    <citation type="submission" date="2021-03" db="EMBL/GenBank/DDBJ databases">
        <title>Draft genome sequence of rust myrtle Austropuccinia psidii MF-1, a brazilian biotype.</title>
        <authorList>
            <person name="Quecine M.C."/>
            <person name="Pachon D.M.R."/>
            <person name="Bonatelli M.L."/>
            <person name="Correr F.H."/>
            <person name="Franceschini L.M."/>
            <person name="Leite T.F."/>
            <person name="Margarido G.R.A."/>
            <person name="Almeida C.A."/>
            <person name="Ferrarezi J.A."/>
            <person name="Labate C.A."/>
        </authorList>
    </citation>
    <scope>NUCLEOTIDE SEQUENCE</scope>
    <source>
        <strain evidence="1">MF-1</strain>
    </source>
</reference>
<evidence type="ECO:0000313" key="1">
    <source>
        <dbReference type="EMBL" id="MBW0470684.1"/>
    </source>
</evidence>
<name>A0A9Q3BQZ9_9BASI</name>
<comment type="caution">
    <text evidence="1">The sequence shown here is derived from an EMBL/GenBank/DDBJ whole genome shotgun (WGS) entry which is preliminary data.</text>
</comment>
<gene>
    <name evidence="1" type="ORF">O181_010399</name>
</gene>
<sequence length="199" mass="23065">MITIFYTYVLEFKGSDGFNQYWCTLIPALELAYKMSIHFSMCKTPEILEKGWNPKLPYDILKKDLVDIPKTESGFKISLEKERHHANGCMQNSFRYARTRWDKSHKPPDFKGGDLVLVSTPKFNNIKGPQKLKDSFAVPFMIRALHGPNSVQLRLTGDFMKKKLFPLRNEPPLKITPLEEVEENKILKFLKKGGQETKK</sequence>
<protein>
    <submittedName>
        <fullName evidence="1">Uncharacterized protein</fullName>
    </submittedName>
</protein>
<organism evidence="1 2">
    <name type="scientific">Austropuccinia psidii MF-1</name>
    <dbReference type="NCBI Taxonomy" id="1389203"/>
    <lineage>
        <taxon>Eukaryota</taxon>
        <taxon>Fungi</taxon>
        <taxon>Dikarya</taxon>
        <taxon>Basidiomycota</taxon>
        <taxon>Pucciniomycotina</taxon>
        <taxon>Pucciniomycetes</taxon>
        <taxon>Pucciniales</taxon>
        <taxon>Sphaerophragmiaceae</taxon>
        <taxon>Austropuccinia</taxon>
    </lineage>
</organism>
<accession>A0A9Q3BQZ9</accession>
<proteinExistence type="predicted"/>